<dbReference type="Proteomes" id="UP000295221">
    <property type="component" value="Unassembled WGS sequence"/>
</dbReference>
<name>A0A4R2GNT7_9BACT</name>
<evidence type="ECO:0000256" key="3">
    <source>
        <dbReference type="ARBA" id="ARBA00022692"/>
    </source>
</evidence>
<dbReference type="SUPFAM" id="SSF52540">
    <property type="entry name" value="P-loop containing nucleoside triphosphate hydrolases"/>
    <property type="match status" value="1"/>
</dbReference>
<feature type="transmembrane region" description="Helical" evidence="8">
    <location>
        <begin position="709"/>
        <end position="729"/>
    </location>
</feature>
<dbReference type="GO" id="GO:0016887">
    <property type="term" value="F:ATP hydrolysis activity"/>
    <property type="evidence" value="ECO:0007669"/>
    <property type="project" value="InterPro"/>
</dbReference>
<comment type="subcellular location">
    <subcellularLocation>
        <location evidence="1">Membrane</location>
        <topology evidence="1">Multi-pass membrane protein</topology>
    </subcellularLocation>
</comment>
<dbReference type="EMBL" id="SLWK01000001">
    <property type="protein sequence ID" value="TCO10750.1"/>
    <property type="molecule type" value="Genomic_DNA"/>
</dbReference>
<gene>
    <name evidence="10" type="ORF">EV194_101382</name>
</gene>
<keyword evidence="3 8" id="KW-0812">Transmembrane</keyword>
<evidence type="ECO:0000256" key="2">
    <source>
        <dbReference type="ARBA" id="ARBA00022448"/>
    </source>
</evidence>
<keyword evidence="6 8" id="KW-1133">Transmembrane helix</keyword>
<dbReference type="PANTHER" id="PTHR48041:SF139">
    <property type="entry name" value="PROTEIN SCARLET"/>
    <property type="match status" value="1"/>
</dbReference>
<evidence type="ECO:0000256" key="5">
    <source>
        <dbReference type="ARBA" id="ARBA00022840"/>
    </source>
</evidence>
<dbReference type="RefSeq" id="WP_132431488.1">
    <property type="nucleotide sequence ID" value="NZ_SLWK01000001.1"/>
</dbReference>
<proteinExistence type="predicted"/>
<accession>A0A4R2GNT7</accession>
<dbReference type="AlphaFoldDB" id="A0A4R2GNT7"/>
<dbReference type="GO" id="GO:0016020">
    <property type="term" value="C:membrane"/>
    <property type="evidence" value="ECO:0007669"/>
    <property type="project" value="UniProtKB-SubCell"/>
</dbReference>
<dbReference type="InterPro" id="IPR003593">
    <property type="entry name" value="AAA+_ATPase"/>
</dbReference>
<evidence type="ECO:0000256" key="4">
    <source>
        <dbReference type="ARBA" id="ARBA00022741"/>
    </source>
</evidence>
<evidence type="ECO:0000256" key="6">
    <source>
        <dbReference type="ARBA" id="ARBA00022989"/>
    </source>
</evidence>
<feature type="transmembrane region" description="Helical" evidence="8">
    <location>
        <begin position="634"/>
        <end position="652"/>
    </location>
</feature>
<dbReference type="GO" id="GO:0005524">
    <property type="term" value="F:ATP binding"/>
    <property type="evidence" value="ECO:0007669"/>
    <property type="project" value="UniProtKB-KW"/>
</dbReference>
<evidence type="ECO:0000259" key="9">
    <source>
        <dbReference type="PROSITE" id="PS50893"/>
    </source>
</evidence>
<feature type="transmembrane region" description="Helical" evidence="8">
    <location>
        <begin position="986"/>
        <end position="1011"/>
    </location>
</feature>
<keyword evidence="2" id="KW-0813">Transport</keyword>
<keyword evidence="5" id="KW-0067">ATP-binding</keyword>
<keyword evidence="4" id="KW-0547">Nucleotide-binding</keyword>
<feature type="transmembrane region" description="Helical" evidence="8">
    <location>
        <begin position="673"/>
        <end position="697"/>
    </location>
</feature>
<evidence type="ECO:0000256" key="7">
    <source>
        <dbReference type="ARBA" id="ARBA00023136"/>
    </source>
</evidence>
<keyword evidence="11" id="KW-1185">Reference proteome</keyword>
<dbReference type="InterPro" id="IPR027417">
    <property type="entry name" value="P-loop_NTPase"/>
</dbReference>
<comment type="caution">
    <text evidence="10">The sequence shown here is derived from an EMBL/GenBank/DDBJ whole genome shotgun (WGS) entry which is preliminary data.</text>
</comment>
<dbReference type="Pfam" id="PF01061">
    <property type="entry name" value="ABC2_membrane"/>
    <property type="match status" value="1"/>
</dbReference>
<dbReference type="Pfam" id="PF00005">
    <property type="entry name" value="ABC_tran"/>
    <property type="match status" value="1"/>
</dbReference>
<dbReference type="PROSITE" id="PS50893">
    <property type="entry name" value="ABC_TRANSPORTER_2"/>
    <property type="match status" value="1"/>
</dbReference>
<dbReference type="GO" id="GO:0140359">
    <property type="term" value="F:ABC-type transporter activity"/>
    <property type="evidence" value="ECO:0007669"/>
    <property type="project" value="InterPro"/>
</dbReference>
<dbReference type="Gene3D" id="3.40.50.300">
    <property type="entry name" value="P-loop containing nucleotide triphosphate hydrolases"/>
    <property type="match status" value="1"/>
</dbReference>
<protein>
    <submittedName>
        <fullName evidence="10">ABC-type multidrug transport system ATPase subunit</fullName>
    </submittedName>
</protein>
<sequence>MSETLLEALMQLFALLTDVKKESKTGRAHSLVSDFLSKHFSKEYVDQYLGRFEVYLNRYHSQADSEDQTLKDKQSSDNKSRILNIASKINSELEQEPKVLLFVQLLDFLKKDDEIGEEEFRFVDLLAGKFRIAQSDYNNMKRFIIDNPLDVADKNLLLLISGNNEKPHPDVKLLFNPKQQVIVWVLHITSTNTYIFRYDGERNLYLNGHKVERNRPYPLAVGSVIKTSRMPPVYYSRVAEQFIHQKETGRIIFRAMDVSYKFSNNQIGIHPFSFTGRSGQLVGIMGGSGTGKSTLLNVLNGNYKLSSGKIFINGYDLHAEKENLQGVIGYVPQDDLLKEELTVFENLWFNARLCFNNLNKEEIKQLVENALKDFDLVEARNMVVGTPLNKILSGGQRKRLNIALELIREPSILFVDEPTSGLSSMDSEKVMLLLKRQVLKGKLVIINIHQPSSDLYKLLDKLLMIDKGGRIIFNGNPMDAIAYFKKEANYVNPEERECYVCGNVKTEQPLRIVEARIVNPYGNLIRQRKVKPEDWYQLYIENFEEKYEWKHKRNITRKEPLPKNWFSIPGRKKQFQIFALRDALSKLKDKQYLAINILEAPILAIILGFFTKFLVGSAENPDLYIFSENVNLPAYLFMCVVVSMFIGLNVSAEEIIKDRKLLKRESFLNLSRFSFLNSKILVLFTISAIQTLSFVLIGNYILEVKGLTISYWIFLFSTACFANMLGLNISSGLNSVVAIYVLIPLILIPHLLFSGVIVSYDKLHNSISSKEFVPRIGDLMVTRWSYEALAVNQFKNNRYQKNFFFEEMIMSQNSYYANTLIPELIKINDAANWAKGRNDLESFNNQKRVLQAGLMQLQQKYPNLVTFNFEIQNLPEYTSEIHQAISSVLELTRQTFNREYQHFSALKDQKMQSLITEKGSVDAVVEFRQQFHNEALADWVMERKEPKQFEFTGEQFIQKRHPVFKEPSGKWGRAHFYAPEKRIGPFFIATPFFNTFIIWIGIVILYVTLYLDILRRIIHYFETFRLRQLNKRLQKLGT</sequence>
<dbReference type="InterPro" id="IPR017871">
    <property type="entry name" value="ABC_transporter-like_CS"/>
</dbReference>
<organism evidence="10 11">
    <name type="scientific">Natronoflexus pectinivorans</name>
    <dbReference type="NCBI Taxonomy" id="682526"/>
    <lineage>
        <taxon>Bacteria</taxon>
        <taxon>Pseudomonadati</taxon>
        <taxon>Bacteroidota</taxon>
        <taxon>Bacteroidia</taxon>
        <taxon>Marinilabiliales</taxon>
        <taxon>Marinilabiliaceae</taxon>
        <taxon>Natronoflexus</taxon>
    </lineage>
</organism>
<feature type="transmembrane region" description="Helical" evidence="8">
    <location>
        <begin position="736"/>
        <end position="760"/>
    </location>
</feature>
<dbReference type="InterPro" id="IPR050352">
    <property type="entry name" value="ABCG_transporters"/>
</dbReference>
<keyword evidence="7 8" id="KW-0472">Membrane</keyword>
<dbReference type="PANTHER" id="PTHR48041">
    <property type="entry name" value="ABC TRANSPORTER G FAMILY MEMBER 28"/>
    <property type="match status" value="1"/>
</dbReference>
<evidence type="ECO:0000256" key="1">
    <source>
        <dbReference type="ARBA" id="ARBA00004141"/>
    </source>
</evidence>
<feature type="domain" description="ABC transporter" evidence="9">
    <location>
        <begin position="253"/>
        <end position="493"/>
    </location>
</feature>
<reference evidence="10 11" key="1">
    <citation type="submission" date="2019-03" db="EMBL/GenBank/DDBJ databases">
        <title>Genomic Encyclopedia of Type Strains, Phase IV (KMG-IV): sequencing the most valuable type-strain genomes for metagenomic binning, comparative biology and taxonomic classification.</title>
        <authorList>
            <person name="Goeker M."/>
        </authorList>
    </citation>
    <scope>NUCLEOTIDE SEQUENCE [LARGE SCALE GENOMIC DNA]</scope>
    <source>
        <strain evidence="10 11">DSM 24179</strain>
    </source>
</reference>
<evidence type="ECO:0000256" key="8">
    <source>
        <dbReference type="SAM" id="Phobius"/>
    </source>
</evidence>
<feature type="transmembrane region" description="Helical" evidence="8">
    <location>
        <begin position="593"/>
        <end position="614"/>
    </location>
</feature>
<dbReference type="InterPro" id="IPR003439">
    <property type="entry name" value="ABC_transporter-like_ATP-bd"/>
</dbReference>
<dbReference type="InterPro" id="IPR013525">
    <property type="entry name" value="ABC2_TM"/>
</dbReference>
<evidence type="ECO:0000313" key="11">
    <source>
        <dbReference type="Proteomes" id="UP000295221"/>
    </source>
</evidence>
<dbReference type="SMART" id="SM00382">
    <property type="entry name" value="AAA"/>
    <property type="match status" value="1"/>
</dbReference>
<dbReference type="PROSITE" id="PS00211">
    <property type="entry name" value="ABC_TRANSPORTER_1"/>
    <property type="match status" value="1"/>
</dbReference>
<dbReference type="OrthoDB" id="9804819at2"/>
<evidence type="ECO:0000313" key="10">
    <source>
        <dbReference type="EMBL" id="TCO10750.1"/>
    </source>
</evidence>